<dbReference type="InterPro" id="IPR036291">
    <property type="entry name" value="NAD(P)-bd_dom_sf"/>
</dbReference>
<reference evidence="3 4" key="1">
    <citation type="submission" date="2018-11" db="EMBL/GenBank/DDBJ databases">
        <title>Chitinophaga lutea sp.nov., isolate from arsenic contaminated soil.</title>
        <authorList>
            <person name="Zong Y."/>
        </authorList>
    </citation>
    <scope>NUCLEOTIDE SEQUENCE [LARGE SCALE GENOMIC DNA]</scope>
    <source>
        <strain evidence="3 4">ZY74</strain>
    </source>
</reference>
<comment type="similarity">
    <text evidence="1">Belongs to the short-chain dehydrogenases/reductases (SDR) family.</text>
</comment>
<dbReference type="OrthoDB" id="670853at2"/>
<dbReference type="SUPFAM" id="SSF51735">
    <property type="entry name" value="NAD(P)-binding Rossmann-fold domains"/>
    <property type="match status" value="1"/>
</dbReference>
<dbReference type="RefSeq" id="WP_123846699.1">
    <property type="nucleotide sequence ID" value="NZ_RPDH01000001.1"/>
</dbReference>
<dbReference type="Gene3D" id="1.10.8.400">
    <property type="entry name" value="Enoyl acyl carrier protein reductase"/>
    <property type="match status" value="1"/>
</dbReference>
<gene>
    <name evidence="3" type="ORF">EGT74_11980</name>
</gene>
<dbReference type="EMBL" id="RPDH01000001">
    <property type="protein sequence ID" value="RPE14187.1"/>
    <property type="molecule type" value="Genomic_DNA"/>
</dbReference>
<dbReference type="PANTHER" id="PTHR43669:SF3">
    <property type="entry name" value="ALCOHOL DEHYDROGENASE, PUTATIVE (AFU_ORTHOLOGUE AFUA_3G03445)-RELATED"/>
    <property type="match status" value="1"/>
</dbReference>
<dbReference type="InterPro" id="IPR002347">
    <property type="entry name" value="SDR_fam"/>
</dbReference>
<dbReference type="AlphaFoldDB" id="A0A3N4QDZ9"/>
<keyword evidence="2" id="KW-0560">Oxidoreductase</keyword>
<keyword evidence="4" id="KW-1185">Reference proteome</keyword>
<dbReference type="PRINTS" id="PR00081">
    <property type="entry name" value="GDHRDH"/>
</dbReference>
<comment type="caution">
    <text evidence="3">The sequence shown here is derived from an EMBL/GenBank/DDBJ whole genome shotgun (WGS) entry which is preliminary data.</text>
</comment>
<dbReference type="Gene3D" id="3.40.50.720">
    <property type="entry name" value="NAD(P)-binding Rossmann-like Domain"/>
    <property type="match status" value="1"/>
</dbReference>
<accession>A0A3N4QDZ9</accession>
<evidence type="ECO:0000313" key="4">
    <source>
        <dbReference type="Proteomes" id="UP000278351"/>
    </source>
</evidence>
<evidence type="ECO:0000313" key="3">
    <source>
        <dbReference type="EMBL" id="RPE14187.1"/>
    </source>
</evidence>
<protein>
    <submittedName>
        <fullName evidence="3">SDR family oxidoreductase</fullName>
    </submittedName>
</protein>
<dbReference type="PANTHER" id="PTHR43669">
    <property type="entry name" value="5-KETO-D-GLUCONATE 5-REDUCTASE"/>
    <property type="match status" value="1"/>
</dbReference>
<sequence length="268" mass="27913">MLLQNKNAIIYGGSGAIGSAIAQAFLREGATVYLAARHLPKLEAVAAGLQAEKGRVHIAALDLTEEDAVEKHAAAVAAEAGSIDIACNATGTFHIQGKLLHELTLEEFEHPIQFGARTLFLTARATTRHMKQKGRGVYLNLSTPGSRLPMEGILGFGAACALVEGFTRHLAGELGPSGIRVICLRPDAIPEALEKGSHANEVFKGAAEQAGLTPAVMLAEHAKTGPLLRRLPSLLEVGNTAAFMASDQAGAITGAIVNLTCGSLVDQA</sequence>
<evidence type="ECO:0000256" key="1">
    <source>
        <dbReference type="ARBA" id="ARBA00006484"/>
    </source>
</evidence>
<dbReference type="GO" id="GO:0016491">
    <property type="term" value="F:oxidoreductase activity"/>
    <property type="evidence" value="ECO:0007669"/>
    <property type="project" value="UniProtKB-KW"/>
</dbReference>
<dbReference type="Pfam" id="PF13561">
    <property type="entry name" value="adh_short_C2"/>
    <property type="match status" value="1"/>
</dbReference>
<dbReference type="Proteomes" id="UP000278351">
    <property type="component" value="Unassembled WGS sequence"/>
</dbReference>
<evidence type="ECO:0000256" key="2">
    <source>
        <dbReference type="ARBA" id="ARBA00023002"/>
    </source>
</evidence>
<organism evidence="3 4">
    <name type="scientific">Chitinophaga lutea</name>
    <dbReference type="NCBI Taxonomy" id="2488634"/>
    <lineage>
        <taxon>Bacteria</taxon>
        <taxon>Pseudomonadati</taxon>
        <taxon>Bacteroidota</taxon>
        <taxon>Chitinophagia</taxon>
        <taxon>Chitinophagales</taxon>
        <taxon>Chitinophagaceae</taxon>
        <taxon>Chitinophaga</taxon>
    </lineage>
</organism>
<dbReference type="CDD" id="cd05233">
    <property type="entry name" value="SDR_c"/>
    <property type="match status" value="1"/>
</dbReference>
<proteinExistence type="inferred from homology"/>
<name>A0A3N4QDZ9_9BACT</name>